<dbReference type="Pfam" id="PF00106">
    <property type="entry name" value="adh_short"/>
    <property type="match status" value="1"/>
</dbReference>
<evidence type="ECO:0000256" key="3">
    <source>
        <dbReference type="SAM" id="MobiDB-lite"/>
    </source>
</evidence>
<dbReference type="PRINTS" id="PR00080">
    <property type="entry name" value="SDRFAMILY"/>
</dbReference>
<dbReference type="Proteomes" id="UP000799539">
    <property type="component" value="Unassembled WGS sequence"/>
</dbReference>
<feature type="region of interest" description="Disordered" evidence="3">
    <location>
        <begin position="263"/>
        <end position="558"/>
    </location>
</feature>
<evidence type="ECO:0000256" key="1">
    <source>
        <dbReference type="ARBA" id="ARBA00006484"/>
    </source>
</evidence>
<dbReference type="PANTHER" id="PTHR42901:SF1">
    <property type="entry name" value="ALCOHOL DEHYDROGENASE"/>
    <property type="match status" value="1"/>
</dbReference>
<dbReference type="Gene3D" id="3.40.50.720">
    <property type="entry name" value="NAD(P)-binding Rossmann-like Domain"/>
    <property type="match status" value="1"/>
</dbReference>
<dbReference type="PRINTS" id="PR00081">
    <property type="entry name" value="GDHRDH"/>
</dbReference>
<evidence type="ECO:0000313" key="5">
    <source>
        <dbReference type="Proteomes" id="UP000799539"/>
    </source>
</evidence>
<organism evidence="4 5">
    <name type="scientific">Cercospora zeae-maydis SCOH1-5</name>
    <dbReference type="NCBI Taxonomy" id="717836"/>
    <lineage>
        <taxon>Eukaryota</taxon>
        <taxon>Fungi</taxon>
        <taxon>Dikarya</taxon>
        <taxon>Ascomycota</taxon>
        <taxon>Pezizomycotina</taxon>
        <taxon>Dothideomycetes</taxon>
        <taxon>Dothideomycetidae</taxon>
        <taxon>Mycosphaerellales</taxon>
        <taxon>Mycosphaerellaceae</taxon>
        <taxon>Cercospora</taxon>
    </lineage>
</organism>
<feature type="compositionally biased region" description="Low complexity" evidence="3">
    <location>
        <begin position="402"/>
        <end position="497"/>
    </location>
</feature>
<name>A0A6A6F130_9PEZI</name>
<gene>
    <name evidence="4" type="ORF">CERZMDRAFT_102334</name>
</gene>
<dbReference type="InterPro" id="IPR002347">
    <property type="entry name" value="SDR_fam"/>
</dbReference>
<dbReference type="GO" id="GO:0016616">
    <property type="term" value="F:oxidoreductase activity, acting on the CH-OH group of donors, NAD or NADP as acceptor"/>
    <property type="evidence" value="ECO:0007669"/>
    <property type="project" value="UniProtKB-ARBA"/>
</dbReference>
<accession>A0A6A6F130</accession>
<feature type="compositionally biased region" description="Low complexity" evidence="3">
    <location>
        <begin position="264"/>
        <end position="373"/>
    </location>
</feature>
<feature type="compositionally biased region" description="Basic and acidic residues" evidence="3">
    <location>
        <begin position="388"/>
        <end position="401"/>
    </location>
</feature>
<keyword evidence="5" id="KW-1185">Reference proteome</keyword>
<dbReference type="AlphaFoldDB" id="A0A6A6F130"/>
<keyword evidence="2" id="KW-0560">Oxidoreductase</keyword>
<comment type="similarity">
    <text evidence="1">Belongs to the short-chain dehydrogenases/reductases (SDR) family.</text>
</comment>
<dbReference type="SUPFAM" id="SSF51735">
    <property type="entry name" value="NAD(P)-binding Rossmann-fold domains"/>
    <property type="match status" value="1"/>
</dbReference>
<dbReference type="OrthoDB" id="1933717at2759"/>
<evidence type="ECO:0000313" key="4">
    <source>
        <dbReference type="EMBL" id="KAF2207436.1"/>
    </source>
</evidence>
<sequence length="558" mass="58621">MSLAGKNVLITGASMGIGAAIARRLAKQKANLILLARNEKKLQELARELQVDSGRLVYCTADVSRYDQVEDAVRKAVKEVGDIDILVNNAGLALGAPEIFPDLKIDDIVTMTGTNINGYMFAAYAVLNAGGMKKRKRGTILNVTSVTGLEVPPFPGEAVYHASKAAQEAFTNVLRAELQETNIKVLALRPGIVATHFHRQRVGGDRKLYDEFMEGMEPLLDDDVAESAAFMISSEERVSVTSISVTPTAQRTLQVIDRTWNARNQQSGSGSQQNSSQQGNSQQGNSQQNNSQQNSSQQGNSQQGQKKSQQNNSQQGSSQQSQNKSQQGNSQQNNSQQSQNSSQQGNSQQGNQGGQSDSRDSSNNNESNSQGNQHSNDRRGSGQARGQESQKDQSQHDDQRGNDSSSNNNNNNSHGASSGNNQSSGSSGSSNNSNSSANQNSTTNKNDNDSSKNQNSGSNKNDSNNSSNSQNNSNNGSSNSNSTNTSSGDQGNSSSNNKGGGNNSGGSNSGGGNNNNHGSSSGNNQSSGTSGSSNSGNANNSGGGSGGDNDKDRMPGSY</sequence>
<dbReference type="FunFam" id="3.40.50.720:FF:000047">
    <property type="entry name" value="NADP-dependent L-serine/L-allo-threonine dehydrogenase"/>
    <property type="match status" value="1"/>
</dbReference>
<dbReference type="PANTHER" id="PTHR42901">
    <property type="entry name" value="ALCOHOL DEHYDROGENASE"/>
    <property type="match status" value="1"/>
</dbReference>
<feature type="compositionally biased region" description="Low complexity" evidence="3">
    <location>
        <begin position="514"/>
        <end position="540"/>
    </location>
</feature>
<dbReference type="InterPro" id="IPR036291">
    <property type="entry name" value="NAD(P)-bd_dom_sf"/>
</dbReference>
<feature type="compositionally biased region" description="Basic and acidic residues" evidence="3">
    <location>
        <begin position="548"/>
        <end position="558"/>
    </location>
</feature>
<feature type="compositionally biased region" description="Gly residues" evidence="3">
    <location>
        <begin position="498"/>
        <end position="513"/>
    </location>
</feature>
<proteinExistence type="inferred from homology"/>
<protein>
    <submittedName>
        <fullName evidence="4">Uncharacterized protein</fullName>
    </submittedName>
</protein>
<dbReference type="EMBL" id="ML992703">
    <property type="protein sequence ID" value="KAF2207436.1"/>
    <property type="molecule type" value="Genomic_DNA"/>
</dbReference>
<reference evidence="4" key="1">
    <citation type="journal article" date="2020" name="Stud. Mycol.">
        <title>101 Dothideomycetes genomes: a test case for predicting lifestyles and emergence of pathogens.</title>
        <authorList>
            <person name="Haridas S."/>
            <person name="Albert R."/>
            <person name="Binder M."/>
            <person name="Bloem J."/>
            <person name="Labutti K."/>
            <person name="Salamov A."/>
            <person name="Andreopoulos B."/>
            <person name="Baker S."/>
            <person name="Barry K."/>
            <person name="Bills G."/>
            <person name="Bluhm B."/>
            <person name="Cannon C."/>
            <person name="Castanera R."/>
            <person name="Culley D."/>
            <person name="Daum C."/>
            <person name="Ezra D."/>
            <person name="Gonzalez J."/>
            <person name="Henrissat B."/>
            <person name="Kuo A."/>
            <person name="Liang C."/>
            <person name="Lipzen A."/>
            <person name="Lutzoni F."/>
            <person name="Magnuson J."/>
            <person name="Mondo S."/>
            <person name="Nolan M."/>
            <person name="Ohm R."/>
            <person name="Pangilinan J."/>
            <person name="Park H.-J."/>
            <person name="Ramirez L."/>
            <person name="Alfaro M."/>
            <person name="Sun H."/>
            <person name="Tritt A."/>
            <person name="Yoshinaga Y."/>
            <person name="Zwiers L.-H."/>
            <person name="Turgeon B."/>
            <person name="Goodwin S."/>
            <person name="Spatafora J."/>
            <person name="Crous P."/>
            <person name="Grigoriev I."/>
        </authorList>
    </citation>
    <scope>NUCLEOTIDE SEQUENCE</scope>
    <source>
        <strain evidence="4">SCOH1-5</strain>
    </source>
</reference>
<evidence type="ECO:0000256" key="2">
    <source>
        <dbReference type="ARBA" id="ARBA00023002"/>
    </source>
</evidence>